<dbReference type="Proteomes" id="UP000631694">
    <property type="component" value="Unassembled WGS sequence"/>
</dbReference>
<sequence length="95" mass="10391">MPQSTARFATTDGRSYLTRLCKHFGHRIEVEHGDDNGVCRFAEFTVTLAADDAGLDITVAAADPDALGQGEEVLESHLMRFAFREPKPLAWAKAA</sequence>
<organism evidence="1 2">
    <name type="scientific">Methylobrevis albus</name>
    <dbReference type="NCBI Taxonomy" id="2793297"/>
    <lineage>
        <taxon>Bacteria</taxon>
        <taxon>Pseudomonadati</taxon>
        <taxon>Pseudomonadota</taxon>
        <taxon>Alphaproteobacteria</taxon>
        <taxon>Hyphomicrobiales</taxon>
        <taxon>Pleomorphomonadaceae</taxon>
        <taxon>Methylobrevis</taxon>
    </lineage>
</organism>
<dbReference type="InterPro" id="IPR014543">
    <property type="entry name" value="UCP028291"/>
</dbReference>
<accession>A0A931HY25</accession>
<dbReference type="EMBL" id="JADZLT010000037">
    <property type="protein sequence ID" value="MBH0236462.1"/>
    <property type="molecule type" value="Genomic_DNA"/>
</dbReference>
<dbReference type="RefSeq" id="WP_197309566.1">
    <property type="nucleotide sequence ID" value="NZ_JADZLT010000037.1"/>
</dbReference>
<dbReference type="Gene3D" id="3.30.310.50">
    <property type="entry name" value="Alpha-D-phosphohexomutase, C-terminal domain"/>
    <property type="match status" value="1"/>
</dbReference>
<evidence type="ECO:0000313" key="2">
    <source>
        <dbReference type="Proteomes" id="UP000631694"/>
    </source>
</evidence>
<protein>
    <submittedName>
        <fullName evidence="1">DUF2218 domain-containing protein</fullName>
    </submittedName>
</protein>
<reference evidence="1" key="1">
    <citation type="submission" date="2020-12" db="EMBL/GenBank/DDBJ databases">
        <title>Methylobrevis albus sp. nov., isolated from fresh water lack sediment.</title>
        <authorList>
            <person name="Zou Q."/>
        </authorList>
    </citation>
    <scope>NUCLEOTIDE SEQUENCE</scope>
    <source>
        <strain evidence="1">L22</strain>
    </source>
</reference>
<evidence type="ECO:0000313" key="1">
    <source>
        <dbReference type="EMBL" id="MBH0236462.1"/>
    </source>
</evidence>
<comment type="caution">
    <text evidence="1">The sequence shown here is derived from an EMBL/GenBank/DDBJ whole genome shotgun (WGS) entry which is preliminary data.</text>
</comment>
<dbReference type="AlphaFoldDB" id="A0A931HY25"/>
<dbReference type="Pfam" id="PF09981">
    <property type="entry name" value="DUF2218"/>
    <property type="match status" value="1"/>
</dbReference>
<gene>
    <name evidence="1" type="ORF">I5731_01385</name>
</gene>
<name>A0A931HY25_9HYPH</name>
<keyword evidence="2" id="KW-1185">Reference proteome</keyword>
<proteinExistence type="predicted"/>